<dbReference type="InterPro" id="IPR001647">
    <property type="entry name" value="HTH_TetR"/>
</dbReference>
<dbReference type="RefSeq" id="WP_101433822.1">
    <property type="nucleotide sequence ID" value="NZ_PJMY01000001.1"/>
</dbReference>
<protein>
    <submittedName>
        <fullName evidence="5">TetR family transcriptional regulator</fullName>
    </submittedName>
</protein>
<dbReference type="SUPFAM" id="SSF46689">
    <property type="entry name" value="Homeodomain-like"/>
    <property type="match status" value="1"/>
</dbReference>
<sequence length="241" mass="25857">MVVENGSRDVGQPAAPDFRRARRPEQRDQRRRAILAVAEELLAERAIAEITLREIACRVGLASSNVLRYFESREAIFLELFDAAYGDWLAALRSAVAELPGGRDGAAAASRVAELWAGSLAARPALCEMWSCLAAVLERNVSAELVMRFKLRIVERHTALAELIAAAVPGLAKTEALEVASLASTFVAGLWPLANPGPAVVEASAHLPAAAVHVDFAGRMERLLVLLMAGERAIGRCPGRS</sequence>
<dbReference type="GO" id="GO:0000976">
    <property type="term" value="F:transcription cis-regulatory region binding"/>
    <property type="evidence" value="ECO:0007669"/>
    <property type="project" value="TreeGrafter"/>
</dbReference>
<dbReference type="Pfam" id="PF00440">
    <property type="entry name" value="TetR_N"/>
    <property type="match status" value="1"/>
</dbReference>
<evidence type="ECO:0000313" key="5">
    <source>
        <dbReference type="EMBL" id="PKW00107.1"/>
    </source>
</evidence>
<accession>A0A2N3X1V5</accession>
<evidence type="ECO:0000256" key="1">
    <source>
        <dbReference type="ARBA" id="ARBA00023125"/>
    </source>
</evidence>
<organism evidence="5 6">
    <name type="scientific">Amycolatopsis echigonensis</name>
    <dbReference type="NCBI Taxonomy" id="2576905"/>
    <lineage>
        <taxon>Bacteria</taxon>
        <taxon>Bacillati</taxon>
        <taxon>Actinomycetota</taxon>
        <taxon>Actinomycetes</taxon>
        <taxon>Pseudonocardiales</taxon>
        <taxon>Pseudonocardiaceae</taxon>
        <taxon>Amycolatopsis</taxon>
    </lineage>
</organism>
<feature type="DNA-binding region" description="H-T-H motif" evidence="2">
    <location>
        <begin position="51"/>
        <end position="70"/>
    </location>
</feature>
<evidence type="ECO:0000256" key="3">
    <source>
        <dbReference type="SAM" id="MobiDB-lite"/>
    </source>
</evidence>
<feature type="domain" description="HTH tetR-type" evidence="4">
    <location>
        <begin position="28"/>
        <end position="88"/>
    </location>
</feature>
<dbReference type="InterPro" id="IPR009057">
    <property type="entry name" value="Homeodomain-like_sf"/>
</dbReference>
<dbReference type="EMBL" id="PJMY01000001">
    <property type="protein sequence ID" value="PKW00107.1"/>
    <property type="molecule type" value="Genomic_DNA"/>
</dbReference>
<comment type="caution">
    <text evidence="5">The sequence shown here is derived from an EMBL/GenBank/DDBJ whole genome shotgun (WGS) entry which is preliminary data.</text>
</comment>
<keyword evidence="1 2" id="KW-0238">DNA-binding</keyword>
<dbReference type="PANTHER" id="PTHR30055">
    <property type="entry name" value="HTH-TYPE TRANSCRIPTIONAL REGULATOR RUTR"/>
    <property type="match status" value="1"/>
</dbReference>
<dbReference type="Pfam" id="PF17929">
    <property type="entry name" value="TetR_C_34"/>
    <property type="match status" value="1"/>
</dbReference>
<dbReference type="PRINTS" id="PR00455">
    <property type="entry name" value="HTHTETR"/>
</dbReference>
<evidence type="ECO:0000259" key="4">
    <source>
        <dbReference type="PROSITE" id="PS50977"/>
    </source>
</evidence>
<dbReference type="OrthoDB" id="6637160at2"/>
<gene>
    <name evidence="5" type="ORF">ATK30_0188</name>
</gene>
<dbReference type="Gene3D" id="1.10.357.10">
    <property type="entry name" value="Tetracycline Repressor, domain 2"/>
    <property type="match status" value="1"/>
</dbReference>
<dbReference type="AlphaFoldDB" id="A0A2N3X1V5"/>
<name>A0A2N3X1V5_9PSEU</name>
<dbReference type="PANTHER" id="PTHR30055:SF178">
    <property type="entry name" value="POSSIBLE TRANSCRIPTIONAL REGULATORY PROTEIN"/>
    <property type="match status" value="1"/>
</dbReference>
<evidence type="ECO:0000256" key="2">
    <source>
        <dbReference type="PROSITE-ProRule" id="PRU00335"/>
    </source>
</evidence>
<proteinExistence type="predicted"/>
<reference evidence="5 6" key="1">
    <citation type="submission" date="2017-12" db="EMBL/GenBank/DDBJ databases">
        <title>Sequencing the genomes of 1000 Actinobacteria strains.</title>
        <authorList>
            <person name="Klenk H.-P."/>
        </authorList>
    </citation>
    <scope>NUCLEOTIDE SEQUENCE [LARGE SCALE GENOMIC DNA]</scope>
    <source>
        <strain evidence="5 6">DSM 45165</strain>
    </source>
</reference>
<dbReference type="InterPro" id="IPR041483">
    <property type="entry name" value="TetR_C_34"/>
</dbReference>
<keyword evidence="6" id="KW-1185">Reference proteome</keyword>
<dbReference type="GO" id="GO:0003700">
    <property type="term" value="F:DNA-binding transcription factor activity"/>
    <property type="evidence" value="ECO:0007669"/>
    <property type="project" value="TreeGrafter"/>
</dbReference>
<feature type="region of interest" description="Disordered" evidence="3">
    <location>
        <begin position="1"/>
        <end position="25"/>
    </location>
</feature>
<dbReference type="Proteomes" id="UP000233750">
    <property type="component" value="Unassembled WGS sequence"/>
</dbReference>
<dbReference type="PROSITE" id="PS50977">
    <property type="entry name" value="HTH_TETR_2"/>
    <property type="match status" value="1"/>
</dbReference>
<evidence type="ECO:0000313" key="6">
    <source>
        <dbReference type="Proteomes" id="UP000233750"/>
    </source>
</evidence>
<dbReference type="InterPro" id="IPR050109">
    <property type="entry name" value="HTH-type_TetR-like_transc_reg"/>
</dbReference>